<organism evidence="2 3">
    <name type="scientific">Actinomadura coerulea</name>
    <dbReference type="NCBI Taxonomy" id="46159"/>
    <lineage>
        <taxon>Bacteria</taxon>
        <taxon>Bacillati</taxon>
        <taxon>Actinomycetota</taxon>
        <taxon>Actinomycetes</taxon>
        <taxon>Streptosporangiales</taxon>
        <taxon>Thermomonosporaceae</taxon>
        <taxon>Actinomadura</taxon>
    </lineage>
</organism>
<evidence type="ECO:0000313" key="2">
    <source>
        <dbReference type="EMBL" id="MBB6397910.1"/>
    </source>
</evidence>
<reference evidence="2 3" key="1">
    <citation type="submission" date="2020-08" db="EMBL/GenBank/DDBJ databases">
        <title>Sequencing the genomes of 1000 actinobacteria strains.</title>
        <authorList>
            <person name="Klenk H.-P."/>
        </authorList>
    </citation>
    <scope>NUCLEOTIDE SEQUENCE [LARGE SCALE GENOMIC DNA]</scope>
    <source>
        <strain evidence="2 3">DSM 43675</strain>
    </source>
</reference>
<sequence length="65" mass="6382">MSGNGNGSNNGTNNNGGNGNGGSAGSGPSLEQTLATTKGLLEANLEAGVPAPEALENSRPRNWNS</sequence>
<protein>
    <submittedName>
        <fullName evidence="2">Uncharacterized protein</fullName>
    </submittedName>
</protein>
<feature type="region of interest" description="Disordered" evidence="1">
    <location>
        <begin position="46"/>
        <end position="65"/>
    </location>
</feature>
<feature type="compositionally biased region" description="Gly residues" evidence="1">
    <location>
        <begin position="1"/>
        <end position="25"/>
    </location>
</feature>
<dbReference type="EMBL" id="JACHMQ010000001">
    <property type="protein sequence ID" value="MBB6397910.1"/>
    <property type="molecule type" value="Genomic_DNA"/>
</dbReference>
<dbReference type="AlphaFoldDB" id="A0A7X0G1X5"/>
<keyword evidence="3" id="KW-1185">Reference proteome</keyword>
<accession>A0A7X0G1X5</accession>
<dbReference type="Proteomes" id="UP000546324">
    <property type="component" value="Unassembled WGS sequence"/>
</dbReference>
<gene>
    <name evidence="2" type="ORF">BKA00_004824</name>
</gene>
<proteinExistence type="predicted"/>
<evidence type="ECO:0000313" key="3">
    <source>
        <dbReference type="Proteomes" id="UP000546324"/>
    </source>
</evidence>
<name>A0A7X0G1X5_9ACTN</name>
<evidence type="ECO:0000256" key="1">
    <source>
        <dbReference type="SAM" id="MobiDB-lite"/>
    </source>
</evidence>
<dbReference type="RefSeq" id="WP_185028503.1">
    <property type="nucleotide sequence ID" value="NZ_JACHMQ010000001.1"/>
</dbReference>
<comment type="caution">
    <text evidence="2">The sequence shown here is derived from an EMBL/GenBank/DDBJ whole genome shotgun (WGS) entry which is preliminary data.</text>
</comment>
<feature type="region of interest" description="Disordered" evidence="1">
    <location>
        <begin position="1"/>
        <end position="40"/>
    </location>
</feature>